<dbReference type="STRING" id="1499966.U14_05144"/>
<name>A0A081BR38_9BACT</name>
<accession>A0A081BR38</accession>
<evidence type="ECO:0000313" key="2">
    <source>
        <dbReference type="Proteomes" id="UP000030700"/>
    </source>
</evidence>
<dbReference type="HOGENOM" id="CLU_2551402_0_0_0"/>
<evidence type="ECO:0000313" key="1">
    <source>
        <dbReference type="EMBL" id="GAK53869.1"/>
    </source>
</evidence>
<dbReference type="EMBL" id="DF820460">
    <property type="protein sequence ID" value="GAK53869.1"/>
    <property type="molecule type" value="Genomic_DNA"/>
</dbReference>
<keyword evidence="2" id="KW-1185">Reference proteome</keyword>
<protein>
    <submittedName>
        <fullName evidence="1">Uncharacterized protein</fullName>
    </submittedName>
</protein>
<dbReference type="Proteomes" id="UP000030700">
    <property type="component" value="Unassembled WGS sequence"/>
</dbReference>
<gene>
    <name evidence="1" type="ORF">U14_05144</name>
</gene>
<dbReference type="AlphaFoldDB" id="A0A081BR38"/>
<reference evidence="1" key="1">
    <citation type="journal article" date="2015" name="PeerJ">
        <title>First genomic representation of candidate bacterial phylum KSB3 points to enhanced environmental sensing as a trigger of wastewater bulking.</title>
        <authorList>
            <person name="Sekiguchi Y."/>
            <person name="Ohashi A."/>
            <person name="Parks D.H."/>
            <person name="Yamauchi T."/>
            <person name="Tyson G.W."/>
            <person name="Hugenholtz P."/>
        </authorList>
    </citation>
    <scope>NUCLEOTIDE SEQUENCE [LARGE SCALE GENOMIC DNA]</scope>
</reference>
<organism evidence="1">
    <name type="scientific">Candidatus Moduliflexus flocculans</name>
    <dbReference type="NCBI Taxonomy" id="1499966"/>
    <lineage>
        <taxon>Bacteria</taxon>
        <taxon>Candidatus Moduliflexota</taxon>
        <taxon>Candidatus Moduliflexia</taxon>
        <taxon>Candidatus Moduliflexales</taxon>
        <taxon>Candidatus Moduliflexaceae</taxon>
    </lineage>
</organism>
<proteinExistence type="predicted"/>
<sequence>MARSQAIACDITDDVKDLVSRKTEEIVHELEKAADTFIADVLVEKERNLQQIKTMLNDKHYHKTRIEDVMRLIDNDIASLKQ</sequence>